<evidence type="ECO:0000256" key="1">
    <source>
        <dbReference type="SAM" id="MobiDB-lite"/>
    </source>
</evidence>
<dbReference type="EMBL" id="CAUYUJ010014996">
    <property type="protein sequence ID" value="CAK0848646.1"/>
    <property type="molecule type" value="Genomic_DNA"/>
</dbReference>
<reference evidence="2" key="1">
    <citation type="submission" date="2023-10" db="EMBL/GenBank/DDBJ databases">
        <authorList>
            <person name="Chen Y."/>
            <person name="Shah S."/>
            <person name="Dougan E. K."/>
            <person name="Thang M."/>
            <person name="Chan C."/>
        </authorList>
    </citation>
    <scope>NUCLEOTIDE SEQUENCE [LARGE SCALE GENOMIC DNA]</scope>
</reference>
<sequence>MPCPLLVLQISVVAGRCAKRAKREGPDFQTSDGTTGESSEECGASESENDAADTSARRIVTVAATVASLADSALAQVPGVASIGVVPTIQAAMVYGIGNQYGCHLDRAHALTIVTYLLSHQVKKTMFKEIVGYIPFAGNLIKGSITWFMTAGIGETALRNLRCKSDSQDLLLRARALQNGTSEDEGEDESDEAGGFDIFHTFSDYLVNQDLTPERFMQMIKQAVVSPGRDELMDKLVVVGPLAH</sequence>
<accession>A0ABN9TRQ2</accession>
<evidence type="ECO:0000313" key="2">
    <source>
        <dbReference type="EMBL" id="CAK0848646.1"/>
    </source>
</evidence>
<keyword evidence="3" id="KW-1185">Reference proteome</keyword>
<name>A0ABN9TRQ2_9DINO</name>
<comment type="caution">
    <text evidence="2">The sequence shown here is derived from an EMBL/GenBank/DDBJ whole genome shotgun (WGS) entry which is preliminary data.</text>
</comment>
<gene>
    <name evidence="2" type="ORF">PCOR1329_LOCUS41538</name>
</gene>
<protein>
    <submittedName>
        <fullName evidence="2">Uncharacterized protein</fullName>
    </submittedName>
</protein>
<evidence type="ECO:0000313" key="3">
    <source>
        <dbReference type="Proteomes" id="UP001189429"/>
    </source>
</evidence>
<organism evidence="2 3">
    <name type="scientific">Prorocentrum cordatum</name>
    <dbReference type="NCBI Taxonomy" id="2364126"/>
    <lineage>
        <taxon>Eukaryota</taxon>
        <taxon>Sar</taxon>
        <taxon>Alveolata</taxon>
        <taxon>Dinophyceae</taxon>
        <taxon>Prorocentrales</taxon>
        <taxon>Prorocentraceae</taxon>
        <taxon>Prorocentrum</taxon>
    </lineage>
</organism>
<dbReference type="Proteomes" id="UP001189429">
    <property type="component" value="Unassembled WGS sequence"/>
</dbReference>
<feature type="compositionally biased region" description="Low complexity" evidence="1">
    <location>
        <begin position="30"/>
        <end position="46"/>
    </location>
</feature>
<proteinExistence type="predicted"/>
<feature type="region of interest" description="Disordered" evidence="1">
    <location>
        <begin position="23"/>
        <end position="53"/>
    </location>
</feature>